<dbReference type="EMBL" id="CM044706">
    <property type="protein sequence ID" value="KAI5656345.1"/>
    <property type="molecule type" value="Genomic_DNA"/>
</dbReference>
<keyword evidence="2" id="KW-1185">Reference proteome</keyword>
<reference evidence="2" key="1">
    <citation type="journal article" date="2023" name="Nat. Plants">
        <title>Single-cell RNA sequencing provides a high-resolution roadmap for understanding the multicellular compartmentation of specialized metabolism.</title>
        <authorList>
            <person name="Sun S."/>
            <person name="Shen X."/>
            <person name="Li Y."/>
            <person name="Li Y."/>
            <person name="Wang S."/>
            <person name="Li R."/>
            <person name="Zhang H."/>
            <person name="Shen G."/>
            <person name="Guo B."/>
            <person name="Wei J."/>
            <person name="Xu J."/>
            <person name="St-Pierre B."/>
            <person name="Chen S."/>
            <person name="Sun C."/>
        </authorList>
    </citation>
    <scope>NUCLEOTIDE SEQUENCE [LARGE SCALE GENOMIC DNA]</scope>
</reference>
<sequence length="120" mass="14320">MGSEKRSWRESRKNGSTWKQMHFLKRREWVDGEIEVVGKGSLPDKLYRYFLVEKEYGGDFISCKKICVQYIRIIMFDPLRSCMVGKKSVVNEVRLGLHKALQYGFKDKYKLDQIENDFWV</sequence>
<comment type="caution">
    <text evidence="1">The sequence shown here is derived from an EMBL/GenBank/DDBJ whole genome shotgun (WGS) entry which is preliminary data.</text>
</comment>
<name>A0ACC0A7X0_CATRO</name>
<evidence type="ECO:0000313" key="1">
    <source>
        <dbReference type="EMBL" id="KAI5656345.1"/>
    </source>
</evidence>
<evidence type="ECO:0000313" key="2">
    <source>
        <dbReference type="Proteomes" id="UP001060085"/>
    </source>
</evidence>
<gene>
    <name evidence="1" type="ORF">M9H77_25138</name>
</gene>
<organism evidence="1 2">
    <name type="scientific">Catharanthus roseus</name>
    <name type="common">Madagascar periwinkle</name>
    <name type="synonym">Vinca rosea</name>
    <dbReference type="NCBI Taxonomy" id="4058"/>
    <lineage>
        <taxon>Eukaryota</taxon>
        <taxon>Viridiplantae</taxon>
        <taxon>Streptophyta</taxon>
        <taxon>Embryophyta</taxon>
        <taxon>Tracheophyta</taxon>
        <taxon>Spermatophyta</taxon>
        <taxon>Magnoliopsida</taxon>
        <taxon>eudicotyledons</taxon>
        <taxon>Gunneridae</taxon>
        <taxon>Pentapetalae</taxon>
        <taxon>asterids</taxon>
        <taxon>lamiids</taxon>
        <taxon>Gentianales</taxon>
        <taxon>Apocynaceae</taxon>
        <taxon>Rauvolfioideae</taxon>
        <taxon>Vinceae</taxon>
        <taxon>Catharanthinae</taxon>
        <taxon>Catharanthus</taxon>
    </lineage>
</organism>
<proteinExistence type="predicted"/>
<protein>
    <submittedName>
        <fullName evidence="1">Uncharacterized protein</fullName>
    </submittedName>
</protein>
<accession>A0ACC0A7X0</accession>
<dbReference type="Proteomes" id="UP001060085">
    <property type="component" value="Linkage Group LG06"/>
</dbReference>